<dbReference type="KEGG" id="psq:PUNSTDRAFT_122783"/>
<protein>
    <submittedName>
        <fullName evidence="9">Xanthine/uracil permease</fullName>
    </submittedName>
</protein>
<keyword evidence="5 8" id="KW-1133">Transmembrane helix</keyword>
<dbReference type="PANTHER" id="PTHR43337:SF1">
    <property type="entry name" value="XANTHINE_URACIL PERMEASE C887.17-RELATED"/>
    <property type="match status" value="1"/>
</dbReference>
<evidence type="ECO:0000256" key="6">
    <source>
        <dbReference type="ARBA" id="ARBA00023136"/>
    </source>
</evidence>
<evidence type="ECO:0000256" key="5">
    <source>
        <dbReference type="ARBA" id="ARBA00022989"/>
    </source>
</evidence>
<comment type="subcellular location">
    <subcellularLocation>
        <location evidence="1">Endomembrane system</location>
        <topology evidence="1">Multi-pass membrane protein</topology>
    </subcellularLocation>
</comment>
<organism evidence="9 10">
    <name type="scientific">Punctularia strigosozonata (strain HHB-11173)</name>
    <name type="common">White-rot fungus</name>
    <dbReference type="NCBI Taxonomy" id="741275"/>
    <lineage>
        <taxon>Eukaryota</taxon>
        <taxon>Fungi</taxon>
        <taxon>Dikarya</taxon>
        <taxon>Basidiomycota</taxon>
        <taxon>Agaricomycotina</taxon>
        <taxon>Agaricomycetes</taxon>
        <taxon>Corticiales</taxon>
        <taxon>Punctulariaceae</taxon>
        <taxon>Punctularia</taxon>
    </lineage>
</organism>
<dbReference type="RefSeq" id="XP_007388213.1">
    <property type="nucleotide sequence ID" value="XM_007388151.1"/>
</dbReference>
<sequence length="574" mass="62181">MEPAITKLLIVARSFVGRWFKLDGSGAEREREGSRFLTEIRAGITTWAAMAYIIAVNASILSDSGGTCVCTQSDMCVNDDVYLTCVEEVRQDLITTTAAVSALASCLMGLLANLPIGLAPGLGLNAYFTYSIVGFHGSGQITYQEALAAVFLEGWVFVILSLLGLRQWLARIMPQSLVLAVGAGIGLFIAFIGLSNGGLFVIGGDQTNFVGLGGCKAEDYVENLSGYCARGVLRLPTMWLGIFCGGILTLLLMLYRVKGAILIGIFLVSIISWPRPTSVTAFPHTPTGDAAFDYFKKVVTFRPLQRVGDVLDYHYGNGRVWYALVTFLYVDILDTTGTLYSMAKFAGLRDPVTLDFERSTVAYCVDAFSISMGALMGTSPVTAFIESATGISEGGRTGITAITTGLMFFVSVFFAPIFASIPPWATGSALVIVGCLMIRNVKEINWDYVGDAIPAFLTIIIIPLSYNIAYGIIAGLGSYIAINGTAWILMKISGGRIVPAHYEYSEEWVVPPGGLVPIWFQKLTGRYQDPHMDPPQELQSRQEHSIDMAESAHGDALRQKFEDEVSVRSSGQHH</sequence>
<dbReference type="GO" id="GO:0012505">
    <property type="term" value="C:endomembrane system"/>
    <property type="evidence" value="ECO:0007669"/>
    <property type="project" value="UniProtKB-SubCell"/>
</dbReference>
<dbReference type="PANTHER" id="PTHR43337">
    <property type="entry name" value="XANTHINE/URACIL PERMEASE C887.17-RELATED"/>
    <property type="match status" value="1"/>
</dbReference>
<evidence type="ECO:0000313" key="9">
    <source>
        <dbReference type="EMBL" id="EIN04418.1"/>
    </source>
</evidence>
<evidence type="ECO:0000256" key="1">
    <source>
        <dbReference type="ARBA" id="ARBA00004127"/>
    </source>
</evidence>
<gene>
    <name evidence="9" type="ORF">PUNSTDRAFT_122783</name>
</gene>
<dbReference type="InterPro" id="IPR045018">
    <property type="entry name" value="Azg-like"/>
</dbReference>
<reference evidence="10" key="1">
    <citation type="journal article" date="2012" name="Science">
        <title>The Paleozoic origin of enzymatic lignin decomposition reconstructed from 31 fungal genomes.</title>
        <authorList>
            <person name="Floudas D."/>
            <person name="Binder M."/>
            <person name="Riley R."/>
            <person name="Barry K."/>
            <person name="Blanchette R.A."/>
            <person name="Henrissat B."/>
            <person name="Martinez A.T."/>
            <person name="Otillar R."/>
            <person name="Spatafora J.W."/>
            <person name="Yadav J.S."/>
            <person name="Aerts A."/>
            <person name="Benoit I."/>
            <person name="Boyd A."/>
            <person name="Carlson A."/>
            <person name="Copeland A."/>
            <person name="Coutinho P.M."/>
            <person name="de Vries R.P."/>
            <person name="Ferreira P."/>
            <person name="Findley K."/>
            <person name="Foster B."/>
            <person name="Gaskell J."/>
            <person name="Glotzer D."/>
            <person name="Gorecki P."/>
            <person name="Heitman J."/>
            <person name="Hesse C."/>
            <person name="Hori C."/>
            <person name="Igarashi K."/>
            <person name="Jurgens J.A."/>
            <person name="Kallen N."/>
            <person name="Kersten P."/>
            <person name="Kohler A."/>
            <person name="Kuees U."/>
            <person name="Kumar T.K.A."/>
            <person name="Kuo A."/>
            <person name="LaButti K."/>
            <person name="Larrondo L.F."/>
            <person name="Lindquist E."/>
            <person name="Ling A."/>
            <person name="Lombard V."/>
            <person name="Lucas S."/>
            <person name="Lundell T."/>
            <person name="Martin R."/>
            <person name="McLaughlin D.J."/>
            <person name="Morgenstern I."/>
            <person name="Morin E."/>
            <person name="Murat C."/>
            <person name="Nagy L.G."/>
            <person name="Nolan M."/>
            <person name="Ohm R.A."/>
            <person name="Patyshakuliyeva A."/>
            <person name="Rokas A."/>
            <person name="Ruiz-Duenas F.J."/>
            <person name="Sabat G."/>
            <person name="Salamov A."/>
            <person name="Samejima M."/>
            <person name="Schmutz J."/>
            <person name="Slot J.C."/>
            <person name="St John F."/>
            <person name="Stenlid J."/>
            <person name="Sun H."/>
            <person name="Sun S."/>
            <person name="Syed K."/>
            <person name="Tsang A."/>
            <person name="Wiebenga A."/>
            <person name="Young D."/>
            <person name="Pisabarro A."/>
            <person name="Eastwood D.C."/>
            <person name="Martin F."/>
            <person name="Cullen D."/>
            <person name="Grigoriev I.V."/>
            <person name="Hibbett D.S."/>
        </authorList>
    </citation>
    <scope>NUCLEOTIDE SEQUENCE [LARGE SCALE GENOMIC DNA]</scope>
    <source>
        <strain evidence="10">HHB-11173 SS5</strain>
    </source>
</reference>
<dbReference type="OMA" id="RKGSYFF"/>
<comment type="similarity">
    <text evidence="2">Belongs to the nucleobase:cation symporter-2 (NCS2) (TC 2.A.40) family. Azg-like subfamily.</text>
</comment>
<keyword evidence="6 8" id="KW-0472">Membrane</keyword>
<keyword evidence="10" id="KW-1185">Reference proteome</keyword>
<evidence type="ECO:0000313" key="10">
    <source>
        <dbReference type="Proteomes" id="UP000054196"/>
    </source>
</evidence>
<keyword evidence="3" id="KW-0813">Transport</keyword>
<dbReference type="AlphaFoldDB" id="R7S2I3"/>
<dbReference type="OrthoDB" id="431212at2759"/>
<dbReference type="GO" id="GO:0005345">
    <property type="term" value="F:purine nucleobase transmembrane transporter activity"/>
    <property type="evidence" value="ECO:0007669"/>
    <property type="project" value="TreeGrafter"/>
</dbReference>
<feature type="compositionally biased region" description="Basic and acidic residues" evidence="7">
    <location>
        <begin position="531"/>
        <end position="566"/>
    </location>
</feature>
<evidence type="ECO:0000256" key="4">
    <source>
        <dbReference type="ARBA" id="ARBA00022692"/>
    </source>
</evidence>
<feature type="transmembrane region" description="Helical" evidence="8">
    <location>
        <begin position="100"/>
        <end position="126"/>
    </location>
</feature>
<dbReference type="Proteomes" id="UP000054196">
    <property type="component" value="Unassembled WGS sequence"/>
</dbReference>
<feature type="transmembrane region" description="Helical" evidence="8">
    <location>
        <begin position="146"/>
        <end position="165"/>
    </location>
</feature>
<dbReference type="EMBL" id="JH687554">
    <property type="protein sequence ID" value="EIN04418.1"/>
    <property type="molecule type" value="Genomic_DNA"/>
</dbReference>
<dbReference type="GeneID" id="18877583"/>
<accession>R7S2I3</accession>
<feature type="transmembrane region" description="Helical" evidence="8">
    <location>
        <begin position="397"/>
        <end position="418"/>
    </location>
</feature>
<feature type="transmembrane region" description="Helical" evidence="8">
    <location>
        <begin position="360"/>
        <end position="385"/>
    </location>
</feature>
<dbReference type="GO" id="GO:0005886">
    <property type="term" value="C:plasma membrane"/>
    <property type="evidence" value="ECO:0007669"/>
    <property type="project" value="TreeGrafter"/>
</dbReference>
<feature type="transmembrane region" description="Helical" evidence="8">
    <location>
        <begin position="177"/>
        <end position="202"/>
    </location>
</feature>
<dbReference type="GO" id="GO:0015854">
    <property type="term" value="P:guanine transport"/>
    <property type="evidence" value="ECO:0007669"/>
    <property type="project" value="TreeGrafter"/>
</dbReference>
<feature type="transmembrane region" description="Helical" evidence="8">
    <location>
        <begin position="237"/>
        <end position="255"/>
    </location>
</feature>
<evidence type="ECO:0000256" key="8">
    <source>
        <dbReference type="SAM" id="Phobius"/>
    </source>
</evidence>
<dbReference type="eggNOG" id="ENOG502QQ5E">
    <property type="taxonomic scope" value="Eukaryota"/>
</dbReference>
<evidence type="ECO:0000256" key="7">
    <source>
        <dbReference type="SAM" id="MobiDB-lite"/>
    </source>
</evidence>
<dbReference type="Pfam" id="PF00860">
    <property type="entry name" value="Xan_ur_permease"/>
    <property type="match status" value="1"/>
</dbReference>
<feature type="region of interest" description="Disordered" evidence="7">
    <location>
        <begin position="531"/>
        <end position="574"/>
    </location>
</feature>
<evidence type="ECO:0000256" key="2">
    <source>
        <dbReference type="ARBA" id="ARBA00005697"/>
    </source>
</evidence>
<dbReference type="GO" id="GO:0015853">
    <property type="term" value="P:adenine transport"/>
    <property type="evidence" value="ECO:0007669"/>
    <property type="project" value="TreeGrafter"/>
</dbReference>
<name>R7S2I3_PUNST</name>
<keyword evidence="4 8" id="KW-0812">Transmembrane</keyword>
<feature type="transmembrane region" description="Helical" evidence="8">
    <location>
        <begin position="320"/>
        <end position="340"/>
    </location>
</feature>
<proteinExistence type="inferred from homology"/>
<dbReference type="InterPro" id="IPR006043">
    <property type="entry name" value="NCS2"/>
</dbReference>
<dbReference type="HOGENOM" id="CLU_024508_3_2_1"/>
<evidence type="ECO:0000256" key="3">
    <source>
        <dbReference type="ARBA" id="ARBA00022448"/>
    </source>
</evidence>